<evidence type="ECO:0000259" key="11">
    <source>
        <dbReference type="PROSITE" id="PS50011"/>
    </source>
</evidence>
<dbReference type="SMART" id="SM00220">
    <property type="entry name" value="S_TKc"/>
    <property type="match status" value="1"/>
</dbReference>
<feature type="domain" description="TH1" evidence="13">
    <location>
        <begin position="1"/>
        <end position="175"/>
    </location>
</feature>
<evidence type="ECO:0000256" key="10">
    <source>
        <dbReference type="PROSITE-ProRule" id="PRU10141"/>
    </source>
</evidence>
<dbReference type="PROSITE" id="PS00108">
    <property type="entry name" value="PROTEIN_KINASE_ST"/>
    <property type="match status" value="1"/>
</dbReference>
<dbReference type="InterPro" id="IPR045270">
    <property type="entry name" value="STKc_AGC"/>
</dbReference>
<reference evidence="14" key="1">
    <citation type="submission" date="2021-01" db="EMBL/GenBank/DDBJ databases">
        <authorList>
            <consortium name="Genoscope - CEA"/>
            <person name="William W."/>
        </authorList>
    </citation>
    <scope>NUCLEOTIDE SEQUENCE</scope>
</reference>
<evidence type="ECO:0000259" key="12">
    <source>
        <dbReference type="PROSITE" id="PS51285"/>
    </source>
</evidence>
<evidence type="ECO:0000256" key="4">
    <source>
        <dbReference type="ARBA" id="ARBA00022679"/>
    </source>
</evidence>
<dbReference type="PROSITE" id="PS50011">
    <property type="entry name" value="PROTEIN_KINASE_DOM"/>
    <property type="match status" value="1"/>
</dbReference>
<dbReference type="Pfam" id="PF00069">
    <property type="entry name" value="Pkinase"/>
    <property type="match status" value="1"/>
</dbReference>
<evidence type="ECO:0000256" key="6">
    <source>
        <dbReference type="ARBA" id="ARBA00022777"/>
    </source>
</evidence>
<dbReference type="InterPro" id="IPR000719">
    <property type="entry name" value="Prot_kinase_dom"/>
</dbReference>
<accession>A0A8S1NYU5</accession>
<dbReference type="SMART" id="SM00133">
    <property type="entry name" value="S_TK_X"/>
    <property type="match status" value="1"/>
</dbReference>
<dbReference type="InterPro" id="IPR008271">
    <property type="entry name" value="Ser/Thr_kinase_AS"/>
</dbReference>
<dbReference type="EMBL" id="CAJJDN010000065">
    <property type="protein sequence ID" value="CAD8095721.1"/>
    <property type="molecule type" value="Genomic_DNA"/>
</dbReference>
<name>A0A8S1NYU5_9CILI</name>
<proteinExistence type="predicted"/>
<dbReference type="PROSITE" id="PS51285">
    <property type="entry name" value="AGC_KINASE_CTER"/>
    <property type="match status" value="1"/>
</dbReference>
<dbReference type="InterPro" id="IPR010926">
    <property type="entry name" value="Myosin_TH1"/>
</dbReference>
<evidence type="ECO:0000256" key="8">
    <source>
        <dbReference type="ARBA" id="ARBA00047899"/>
    </source>
</evidence>
<keyword evidence="4" id="KW-0808">Transferase</keyword>
<dbReference type="Proteomes" id="UP000692954">
    <property type="component" value="Unassembled WGS sequence"/>
</dbReference>
<dbReference type="PANTHER" id="PTHR24351">
    <property type="entry name" value="RIBOSOMAL PROTEIN S6 KINASE"/>
    <property type="match status" value="1"/>
</dbReference>
<dbReference type="GO" id="GO:0005524">
    <property type="term" value="F:ATP binding"/>
    <property type="evidence" value="ECO:0007669"/>
    <property type="project" value="UniProtKB-UniRule"/>
</dbReference>
<dbReference type="InterPro" id="IPR017441">
    <property type="entry name" value="Protein_kinase_ATP_BS"/>
</dbReference>
<dbReference type="AlphaFoldDB" id="A0A8S1NYU5"/>
<comment type="caution">
    <text evidence="14">The sequence shown here is derived from an EMBL/GenBank/DDBJ whole genome shotgun (WGS) entry which is preliminary data.</text>
</comment>
<feature type="binding site" evidence="10">
    <location>
        <position position="229"/>
    </location>
    <ligand>
        <name>ATP</name>
        <dbReference type="ChEBI" id="CHEBI:30616"/>
    </ligand>
</feature>
<evidence type="ECO:0000259" key="13">
    <source>
        <dbReference type="PROSITE" id="PS51757"/>
    </source>
</evidence>
<keyword evidence="7 10" id="KW-0067">ATP-binding</keyword>
<evidence type="ECO:0000313" key="14">
    <source>
        <dbReference type="EMBL" id="CAD8095721.1"/>
    </source>
</evidence>
<dbReference type="EC" id="2.7.11.1" evidence="1"/>
<dbReference type="GO" id="GO:0003774">
    <property type="term" value="F:cytoskeletal motor activity"/>
    <property type="evidence" value="ECO:0007669"/>
    <property type="project" value="InterPro"/>
</dbReference>
<protein>
    <recommendedName>
        <fullName evidence="1">non-specific serine/threonine protein kinase</fullName>
        <ecNumber evidence="1">2.7.11.1</ecNumber>
    </recommendedName>
</protein>
<dbReference type="OrthoDB" id="283727at2759"/>
<evidence type="ECO:0000256" key="2">
    <source>
        <dbReference type="ARBA" id="ARBA00022527"/>
    </source>
</evidence>
<evidence type="ECO:0000256" key="7">
    <source>
        <dbReference type="ARBA" id="ARBA00022840"/>
    </source>
</evidence>
<feature type="domain" description="Protein kinase" evidence="11">
    <location>
        <begin position="196"/>
        <end position="452"/>
    </location>
</feature>
<dbReference type="CDD" id="cd05123">
    <property type="entry name" value="STKc_AGC"/>
    <property type="match status" value="1"/>
</dbReference>
<feature type="domain" description="AGC-kinase C-terminal" evidence="12">
    <location>
        <begin position="453"/>
        <end position="517"/>
    </location>
</feature>
<comment type="catalytic activity">
    <reaction evidence="9">
        <text>L-seryl-[protein] + ATP = O-phospho-L-seryl-[protein] + ADP + H(+)</text>
        <dbReference type="Rhea" id="RHEA:17989"/>
        <dbReference type="Rhea" id="RHEA-COMP:9863"/>
        <dbReference type="Rhea" id="RHEA-COMP:11604"/>
        <dbReference type="ChEBI" id="CHEBI:15378"/>
        <dbReference type="ChEBI" id="CHEBI:29999"/>
        <dbReference type="ChEBI" id="CHEBI:30616"/>
        <dbReference type="ChEBI" id="CHEBI:83421"/>
        <dbReference type="ChEBI" id="CHEBI:456216"/>
        <dbReference type="EC" id="2.7.11.1"/>
    </reaction>
</comment>
<keyword evidence="2" id="KW-0723">Serine/threonine-protein kinase</keyword>
<keyword evidence="15" id="KW-1185">Reference proteome</keyword>
<sequence length="517" mass="60700">MKQESWDDLHLSNEKSITKILELGEQVLFSSLLYKFNEVNKRQERTLLITTNNLYNLSKLTVKRKIPIKRVYGITIGLIGTEFVVHVPEEYDYRYSSSERRDQAVLSIIRAYCLQNKGISLPVFYKDELTLTAYTTTKIDKRKGINRLPTTGSELMNEEQFRKRLDSQTEERLQTRAKTSTLYAKQKGEAVTIDDFDLIKVLGRGAYGKVMLVEKKSDKQYYAMKSIRKEDIADPEQIEHTKTERLVLEHVNHPFLVNLNWAFQTPEKLFFVTQFMKGGELFQHLKHVKRFDENRTKFYVSEIVLALEHLHQKNIIYRDLKPENVLLDEIGHICLTDFGMAKMLKKNELAKSFCGTPEYLAPEILLEIGHSQSADWWALGILTYEMLYALPPFYNKNQDLMFKQIQTKDISFPTTPNISNEAKDFMYKLTIKDPKQRLGHSKIDEVKNHPWFKGVNWEKLLKKEIDTPFKPQIQGDAWIDNFDKQFTAEEAINSYAPENNLVNQDEFREFDYYQKQH</sequence>
<dbReference type="PROSITE" id="PS51757">
    <property type="entry name" value="TH1"/>
    <property type="match status" value="1"/>
</dbReference>
<dbReference type="GO" id="GO:0016459">
    <property type="term" value="C:myosin complex"/>
    <property type="evidence" value="ECO:0007669"/>
    <property type="project" value="InterPro"/>
</dbReference>
<dbReference type="FunFam" id="3.30.200.20:FF:000048">
    <property type="entry name" value="Non-specific serine/threonine protein kinase"/>
    <property type="match status" value="1"/>
</dbReference>
<evidence type="ECO:0000256" key="5">
    <source>
        <dbReference type="ARBA" id="ARBA00022741"/>
    </source>
</evidence>
<organism evidence="14 15">
    <name type="scientific">Paramecium sonneborni</name>
    <dbReference type="NCBI Taxonomy" id="65129"/>
    <lineage>
        <taxon>Eukaryota</taxon>
        <taxon>Sar</taxon>
        <taxon>Alveolata</taxon>
        <taxon>Ciliophora</taxon>
        <taxon>Intramacronucleata</taxon>
        <taxon>Oligohymenophorea</taxon>
        <taxon>Peniculida</taxon>
        <taxon>Parameciidae</taxon>
        <taxon>Paramecium</taxon>
    </lineage>
</organism>
<keyword evidence="3" id="KW-0597">Phosphoprotein</keyword>
<comment type="catalytic activity">
    <reaction evidence="8">
        <text>L-threonyl-[protein] + ATP = O-phospho-L-threonyl-[protein] + ADP + H(+)</text>
        <dbReference type="Rhea" id="RHEA:46608"/>
        <dbReference type="Rhea" id="RHEA-COMP:11060"/>
        <dbReference type="Rhea" id="RHEA-COMP:11605"/>
        <dbReference type="ChEBI" id="CHEBI:15378"/>
        <dbReference type="ChEBI" id="CHEBI:30013"/>
        <dbReference type="ChEBI" id="CHEBI:30616"/>
        <dbReference type="ChEBI" id="CHEBI:61977"/>
        <dbReference type="ChEBI" id="CHEBI:456216"/>
        <dbReference type="EC" id="2.7.11.1"/>
    </reaction>
</comment>
<keyword evidence="6" id="KW-0418">Kinase</keyword>
<gene>
    <name evidence="14" type="ORF">PSON_ATCC_30995.1.T0650056</name>
</gene>
<keyword evidence="5 10" id="KW-0547">Nucleotide-binding</keyword>
<dbReference type="InterPro" id="IPR000961">
    <property type="entry name" value="AGC-kinase_C"/>
</dbReference>
<evidence type="ECO:0000256" key="3">
    <source>
        <dbReference type="ARBA" id="ARBA00022553"/>
    </source>
</evidence>
<dbReference type="FunFam" id="1.10.510.10:FF:000008">
    <property type="entry name" value="Non-specific serine/threonine protein kinase"/>
    <property type="match status" value="1"/>
</dbReference>
<evidence type="ECO:0000313" key="15">
    <source>
        <dbReference type="Proteomes" id="UP000692954"/>
    </source>
</evidence>
<evidence type="ECO:0000256" key="1">
    <source>
        <dbReference type="ARBA" id="ARBA00012513"/>
    </source>
</evidence>
<dbReference type="PROSITE" id="PS00107">
    <property type="entry name" value="PROTEIN_KINASE_ATP"/>
    <property type="match status" value="1"/>
</dbReference>
<dbReference type="Pfam" id="PF06017">
    <property type="entry name" value="Myosin_TH1"/>
    <property type="match status" value="1"/>
</dbReference>
<evidence type="ECO:0000256" key="9">
    <source>
        <dbReference type="ARBA" id="ARBA00048679"/>
    </source>
</evidence>
<dbReference type="GO" id="GO:0004674">
    <property type="term" value="F:protein serine/threonine kinase activity"/>
    <property type="evidence" value="ECO:0007669"/>
    <property type="project" value="UniProtKB-KW"/>
</dbReference>